<evidence type="ECO:0008006" key="3">
    <source>
        <dbReference type="Google" id="ProtNLM"/>
    </source>
</evidence>
<dbReference type="RefSeq" id="WP_211847912.1">
    <property type="nucleotide sequence ID" value="NZ_JAAEDL010000018.1"/>
</dbReference>
<comment type="caution">
    <text evidence="1">The sequence shown here is derived from an EMBL/GenBank/DDBJ whole genome shotgun (WGS) entry which is preliminary data.</text>
</comment>
<name>A0A9X9XF94_9PROT</name>
<reference evidence="1" key="2">
    <citation type="journal article" date="2021" name="Syst. Appl. Microbiol.">
        <title>Roseomonas hellenica sp. nov., isolated from roots of wild-growing Alkanna tinctoria.</title>
        <authorList>
            <person name="Rat A."/>
            <person name="Naranjo H.D."/>
            <person name="Lebbe L."/>
            <person name="Cnockaert M."/>
            <person name="Krigas N."/>
            <person name="Grigoriadou K."/>
            <person name="Maloupa E."/>
            <person name="Willems A."/>
        </authorList>
    </citation>
    <scope>NUCLEOTIDE SEQUENCE</scope>
    <source>
        <strain evidence="1">LMG 31228</strain>
    </source>
</reference>
<proteinExistence type="predicted"/>
<reference evidence="1" key="1">
    <citation type="submission" date="2020-01" db="EMBL/GenBank/DDBJ databases">
        <authorList>
            <person name="Rat A."/>
        </authorList>
    </citation>
    <scope>NUCLEOTIDE SEQUENCE</scope>
    <source>
        <strain evidence="1">LMG 31228</strain>
    </source>
</reference>
<protein>
    <recommendedName>
        <fullName evidence="3">Lipocalin-like domain-containing protein</fullName>
    </recommendedName>
</protein>
<dbReference type="EMBL" id="JAAEDL010000018">
    <property type="protein sequence ID" value="MBR0682380.1"/>
    <property type="molecule type" value="Genomic_DNA"/>
</dbReference>
<dbReference type="Proteomes" id="UP001138709">
    <property type="component" value="Unassembled WGS sequence"/>
</dbReference>
<evidence type="ECO:0000313" key="2">
    <source>
        <dbReference type="Proteomes" id="UP001138709"/>
    </source>
</evidence>
<accession>A0A9X9XF94</accession>
<dbReference type="AlphaFoldDB" id="A0A9X9XF94"/>
<organism evidence="1 2">
    <name type="scientific">Neoroseomonas eburnea</name>
    <dbReference type="NCBI Taxonomy" id="1346889"/>
    <lineage>
        <taxon>Bacteria</taxon>
        <taxon>Pseudomonadati</taxon>
        <taxon>Pseudomonadota</taxon>
        <taxon>Alphaproteobacteria</taxon>
        <taxon>Acetobacterales</taxon>
        <taxon>Acetobacteraceae</taxon>
        <taxon>Neoroseomonas</taxon>
    </lineage>
</organism>
<evidence type="ECO:0000313" key="1">
    <source>
        <dbReference type="EMBL" id="MBR0682380.1"/>
    </source>
</evidence>
<keyword evidence="2" id="KW-1185">Reference proteome</keyword>
<sequence length="125" mass="13454">MRYATVAFMALAFGAAEPSGGLAQTTTAFDGTWSGTGTLIARRGRGTSCGPETTDRRFTIQNGQISFPYETRSGISFSGPIQPDGRFDLAHGSSRFMGQASGSTMTATFSGTQCERSFQFRRRQN</sequence>
<gene>
    <name evidence="1" type="ORF">GXW74_17950</name>
</gene>